<accession>A0A4S2LUJ5</accession>
<sequence>MNFVLWLFLFDLAIAQHFTPRWGPRLPRMRRPLPGFYRGPRFYRRVLWFRHPKPPIPPGHFAYPPAPRFPVRHLAHQHAPQPFYHPPPPEPAFHFKPRIGFQSNIHQFQNGEQAWQRNLAGEDTNLYNYNLDGSLSKGSVDQMNAKKPGESEAQLEKDNYRVTNKENEVFKSAEKDYLVAPRKNTESLESGPYDKWLQMYKRRHLLKDKYSQESEDVNYNIPQLNTYLKGETEKPYSWQKKRDSTDFYDNFLGRDFDDVEPETYESTVPKKFHSKVKVGGNNMGEEIYNSNVEEQIADLYKPNLHDDLSSKKMHVKSFPMETLTNKELDAIRRHTDLFEDHGERHSKKMRNLGTAWMDYDDNKLNKLLGHNIPTNLYRGEQRTTLRRHKSPFGDNKAQGFARTRSHKKLLKKSKPHRMRKVKDMGDTYEYLKTEYLAPKGFRKRRGSMKQLSKHVRGRSRSTIYVADHKSSMRPSEKVSSKISNEEKNNQHRRSAKNIRSAFGEYGRYHPIEVIEEEEYVENHAVDIGPSVPLTSYKYYYY</sequence>
<protein>
    <recommendedName>
        <fullName evidence="5">Btz domain-containing protein</fullName>
    </recommendedName>
</protein>
<evidence type="ECO:0000256" key="1">
    <source>
        <dbReference type="SAM" id="MobiDB-lite"/>
    </source>
</evidence>
<keyword evidence="4" id="KW-1185">Reference proteome</keyword>
<comment type="caution">
    <text evidence="3">The sequence shown here is derived from an EMBL/GenBank/DDBJ whole genome shotgun (WGS) entry which is preliminary data.</text>
</comment>
<feature type="chain" id="PRO_5020607781" description="Btz domain-containing protein" evidence="2">
    <location>
        <begin position="16"/>
        <end position="541"/>
    </location>
</feature>
<evidence type="ECO:0008006" key="5">
    <source>
        <dbReference type="Google" id="ProtNLM"/>
    </source>
</evidence>
<feature type="compositionally biased region" description="Basic and acidic residues" evidence="1">
    <location>
        <begin position="470"/>
        <end position="489"/>
    </location>
</feature>
<evidence type="ECO:0000313" key="3">
    <source>
        <dbReference type="EMBL" id="TGZ64687.1"/>
    </source>
</evidence>
<feature type="signal peptide" evidence="2">
    <location>
        <begin position="1"/>
        <end position="15"/>
    </location>
</feature>
<dbReference type="EMBL" id="SJOL01006654">
    <property type="protein sequence ID" value="TGZ64687.1"/>
    <property type="molecule type" value="Genomic_DNA"/>
</dbReference>
<dbReference type="AlphaFoldDB" id="A0A4S2LUJ5"/>
<organism evidence="3 4">
    <name type="scientific">Opisthorchis felineus</name>
    <dbReference type="NCBI Taxonomy" id="147828"/>
    <lineage>
        <taxon>Eukaryota</taxon>
        <taxon>Metazoa</taxon>
        <taxon>Spiralia</taxon>
        <taxon>Lophotrochozoa</taxon>
        <taxon>Platyhelminthes</taxon>
        <taxon>Trematoda</taxon>
        <taxon>Digenea</taxon>
        <taxon>Opisthorchiida</taxon>
        <taxon>Opisthorchiata</taxon>
        <taxon>Opisthorchiidae</taxon>
        <taxon>Opisthorchis</taxon>
    </lineage>
</organism>
<reference evidence="3 4" key="1">
    <citation type="journal article" date="2019" name="BMC Genomics">
        <title>New insights from Opisthorchis felineus genome: update on genomics of the epidemiologically important liver flukes.</title>
        <authorList>
            <person name="Ershov N.I."/>
            <person name="Mordvinov V.A."/>
            <person name="Prokhortchouk E.B."/>
            <person name="Pakharukova M.Y."/>
            <person name="Gunbin K.V."/>
            <person name="Ustyantsev K."/>
            <person name="Genaev M.A."/>
            <person name="Blinov A.G."/>
            <person name="Mazur A."/>
            <person name="Boulygina E."/>
            <person name="Tsygankova S."/>
            <person name="Khrameeva E."/>
            <person name="Chekanov N."/>
            <person name="Fan G."/>
            <person name="Xiao A."/>
            <person name="Zhang H."/>
            <person name="Xu X."/>
            <person name="Yang H."/>
            <person name="Solovyev V."/>
            <person name="Lee S.M."/>
            <person name="Liu X."/>
            <person name="Afonnikov D.A."/>
            <person name="Skryabin K.G."/>
        </authorList>
    </citation>
    <scope>NUCLEOTIDE SEQUENCE [LARGE SCALE GENOMIC DNA]</scope>
    <source>
        <strain evidence="3">AK-0245</strain>
        <tissue evidence="3">Whole organism</tissue>
    </source>
</reference>
<feature type="region of interest" description="Disordered" evidence="1">
    <location>
        <begin position="470"/>
        <end position="494"/>
    </location>
</feature>
<name>A0A4S2LUJ5_OPIFE</name>
<proteinExistence type="predicted"/>
<evidence type="ECO:0000256" key="2">
    <source>
        <dbReference type="SAM" id="SignalP"/>
    </source>
</evidence>
<keyword evidence="2" id="KW-0732">Signal</keyword>
<dbReference type="Proteomes" id="UP000308267">
    <property type="component" value="Unassembled WGS sequence"/>
</dbReference>
<evidence type="ECO:0000313" key="4">
    <source>
        <dbReference type="Proteomes" id="UP000308267"/>
    </source>
</evidence>
<dbReference type="OrthoDB" id="6267648at2759"/>
<gene>
    <name evidence="3" type="ORF">CRM22_006256</name>
</gene>